<protein>
    <submittedName>
        <fullName evidence="1">Uncharacterized protein</fullName>
    </submittedName>
</protein>
<sequence>MAKLKLSRFAAVGGTGERWQGAKNRIDFSSLRSMRSEDACGSVKEMAETLNFSTGLALSFSIVCLLGVTYSPNPHLSHLNSNSLPASPAPSDALSFLALLLLLLLLLLSPSAARFSAPPPPAGLLRLLLLLLGFSSAWQWPHLAQQKSIWSSETPSSAGFRKAAGRPTMEAPPFAGSSSSENEDELLLWPLWWWWW</sequence>
<name>A0A182J8Y9_ANOAO</name>
<dbReference type="VEuPathDB" id="VectorBase:AATE013631"/>
<accession>A0A182J8Y9</accession>
<reference evidence="1" key="1">
    <citation type="submission" date="2022-08" db="UniProtKB">
        <authorList>
            <consortium name="EnsemblMetazoa"/>
        </authorList>
    </citation>
    <scope>IDENTIFICATION</scope>
    <source>
        <strain evidence="1">EBRO</strain>
    </source>
</reference>
<organism evidence="1">
    <name type="scientific">Anopheles atroparvus</name>
    <name type="common">European mosquito</name>
    <dbReference type="NCBI Taxonomy" id="41427"/>
    <lineage>
        <taxon>Eukaryota</taxon>
        <taxon>Metazoa</taxon>
        <taxon>Ecdysozoa</taxon>
        <taxon>Arthropoda</taxon>
        <taxon>Hexapoda</taxon>
        <taxon>Insecta</taxon>
        <taxon>Pterygota</taxon>
        <taxon>Neoptera</taxon>
        <taxon>Endopterygota</taxon>
        <taxon>Diptera</taxon>
        <taxon>Nematocera</taxon>
        <taxon>Culicoidea</taxon>
        <taxon>Culicidae</taxon>
        <taxon>Anophelinae</taxon>
        <taxon>Anopheles</taxon>
    </lineage>
</organism>
<proteinExistence type="predicted"/>
<dbReference type="AlphaFoldDB" id="A0A182J8Y9"/>
<evidence type="ECO:0000313" key="1">
    <source>
        <dbReference type="EnsemblMetazoa" id="AATE013631-PA.1"/>
    </source>
</evidence>
<dbReference type="EnsemblMetazoa" id="AATE013631-RA">
    <property type="protein sequence ID" value="AATE013631-PA.1"/>
    <property type="gene ID" value="AATE013631"/>
</dbReference>